<proteinExistence type="predicted"/>
<dbReference type="InterPro" id="IPR036291">
    <property type="entry name" value="NAD(P)-bd_dom_sf"/>
</dbReference>
<protein>
    <recommendedName>
        <fullName evidence="3">Short-chain dehydrogenase/reductase SDR</fullName>
    </recommendedName>
</protein>
<name>A0A8J7H513_9CYAN</name>
<evidence type="ECO:0000313" key="1">
    <source>
        <dbReference type="EMBL" id="MBH8551483.1"/>
    </source>
</evidence>
<dbReference type="EMBL" id="JAECZB010000004">
    <property type="protein sequence ID" value="MBH8551483.1"/>
    <property type="molecule type" value="Genomic_DNA"/>
</dbReference>
<accession>A0A8J7H513</accession>
<dbReference type="Proteomes" id="UP000599391">
    <property type="component" value="Unassembled WGS sequence"/>
</dbReference>
<organism evidence="1 2">
    <name type="scientific">Atlanticothrix silvestris CENA357</name>
    <dbReference type="NCBI Taxonomy" id="1725252"/>
    <lineage>
        <taxon>Bacteria</taxon>
        <taxon>Bacillati</taxon>
        <taxon>Cyanobacteriota</taxon>
        <taxon>Cyanophyceae</taxon>
        <taxon>Nostocales</taxon>
        <taxon>Nodulariaceae</taxon>
        <taxon>Atlanticothrix</taxon>
        <taxon>Atlanticothrix silvestris</taxon>
    </lineage>
</organism>
<evidence type="ECO:0008006" key="3">
    <source>
        <dbReference type="Google" id="ProtNLM"/>
    </source>
</evidence>
<gene>
    <name evidence="1" type="ORF">I8751_03625</name>
</gene>
<comment type="caution">
    <text evidence="1">The sequence shown here is derived from an EMBL/GenBank/DDBJ whole genome shotgun (WGS) entry which is preliminary data.</text>
</comment>
<evidence type="ECO:0000313" key="2">
    <source>
        <dbReference type="Proteomes" id="UP000599391"/>
    </source>
</evidence>
<sequence>MTGCSTGFGRAVAEAVLKKGDYLLATACEPAQLRALIDYIALGTGTMSLIQDKLESVKTSLDGWQQVTVTTDYTDSHAEAIALVANERASHEMVLMPTQVQDFSQERGK</sequence>
<dbReference type="SUPFAM" id="SSF51735">
    <property type="entry name" value="NAD(P)-binding Rossmann-fold domains"/>
    <property type="match status" value="1"/>
</dbReference>
<dbReference type="AlphaFoldDB" id="A0A8J7H513"/>
<reference evidence="1 2" key="1">
    <citation type="journal article" date="2021" name="Int. J. Syst. Evol. Microbiol.">
        <title>Amazonocrinis nigriterrae gen. nov., sp. nov., Atlanticothrix silvestris gen. nov., sp. nov. and Dendronalium phyllosphericum gen. nov., sp. nov., nostocacean cyanobacteria from Brazilian environments.</title>
        <authorList>
            <person name="Alvarenga D.O."/>
            <person name="Andreote A.P.D."/>
            <person name="Branco L.H.Z."/>
            <person name="Delbaje E."/>
            <person name="Cruz R.B."/>
            <person name="Varani A.M."/>
            <person name="Fiore M.F."/>
        </authorList>
    </citation>
    <scope>NUCLEOTIDE SEQUENCE [LARGE SCALE GENOMIC DNA]</scope>
    <source>
        <strain evidence="1 2">CENA357</strain>
    </source>
</reference>
<keyword evidence="2" id="KW-1185">Reference proteome</keyword>